<dbReference type="Pfam" id="PF21959">
    <property type="entry name" value="DUF6923"/>
    <property type="match status" value="1"/>
</dbReference>
<evidence type="ECO:0000313" key="3">
    <source>
        <dbReference type="EMBL" id="CAJ2505006.1"/>
    </source>
</evidence>
<feature type="region of interest" description="Disordered" evidence="1">
    <location>
        <begin position="249"/>
        <end position="276"/>
    </location>
</feature>
<dbReference type="AlphaFoldDB" id="A0AAI8VI65"/>
<comment type="caution">
    <text evidence="3">The sequence shown here is derived from an EMBL/GenBank/DDBJ whole genome shotgun (WGS) entry which is preliminary data.</text>
</comment>
<dbReference type="SUPFAM" id="SSF50969">
    <property type="entry name" value="YVTN repeat-like/Quinoprotein amine dehydrogenase"/>
    <property type="match status" value="1"/>
</dbReference>
<gene>
    <name evidence="3" type="ORF">KHLLAP_LOCUS5474</name>
</gene>
<evidence type="ECO:0000256" key="1">
    <source>
        <dbReference type="SAM" id="MobiDB-lite"/>
    </source>
</evidence>
<dbReference type="EMBL" id="CAUWAG010000007">
    <property type="protein sequence ID" value="CAJ2505006.1"/>
    <property type="molecule type" value="Genomic_DNA"/>
</dbReference>
<feature type="domain" description="DUF6923" evidence="2">
    <location>
        <begin position="78"/>
        <end position="248"/>
    </location>
</feature>
<evidence type="ECO:0000313" key="4">
    <source>
        <dbReference type="Proteomes" id="UP001295740"/>
    </source>
</evidence>
<dbReference type="Proteomes" id="UP001295740">
    <property type="component" value="Unassembled WGS sequence"/>
</dbReference>
<sequence length="276" mass="29304">MSYSGNVTSTTTVPPSGTAPRTVIVQVPASYVTTTAGYTGTVKTTTTVSPSGTRPGTVIVQTPLATLNCDPSGYLIQSKSLYRVNITNENTTLVKIGLGDGTRTINAMGYNIADNFLYAAIGTAPTTNLNLIRISADGTSNILGSLNVTYAVNSGDVDGNSQYWATAGGSQWLQVDLMPGSSTYGMTLANGDALYALAYAPQYTATILVRFDRTTHVWTQLTNFGNIAGENAWGAVYASDDGFLYGSREHQRPDLAVPPSGKRHDPRTVLHETRSE</sequence>
<protein>
    <submittedName>
        <fullName evidence="3">Uu.00g124000.m01.CDS01</fullName>
    </submittedName>
</protein>
<proteinExistence type="predicted"/>
<dbReference type="InterPro" id="IPR011044">
    <property type="entry name" value="Quino_amine_DH_bsu"/>
</dbReference>
<organism evidence="3 4">
    <name type="scientific">Anthostomella pinea</name>
    <dbReference type="NCBI Taxonomy" id="933095"/>
    <lineage>
        <taxon>Eukaryota</taxon>
        <taxon>Fungi</taxon>
        <taxon>Dikarya</taxon>
        <taxon>Ascomycota</taxon>
        <taxon>Pezizomycotina</taxon>
        <taxon>Sordariomycetes</taxon>
        <taxon>Xylariomycetidae</taxon>
        <taxon>Xylariales</taxon>
        <taxon>Xylariaceae</taxon>
        <taxon>Anthostomella</taxon>
    </lineage>
</organism>
<name>A0AAI8VI65_9PEZI</name>
<evidence type="ECO:0000259" key="2">
    <source>
        <dbReference type="Pfam" id="PF21959"/>
    </source>
</evidence>
<accession>A0AAI8VI65</accession>
<keyword evidence="4" id="KW-1185">Reference proteome</keyword>
<reference evidence="3" key="1">
    <citation type="submission" date="2023-10" db="EMBL/GenBank/DDBJ databases">
        <authorList>
            <person name="Hackl T."/>
        </authorList>
    </citation>
    <scope>NUCLEOTIDE SEQUENCE</scope>
</reference>
<feature type="compositionally biased region" description="Basic and acidic residues" evidence="1">
    <location>
        <begin position="262"/>
        <end position="276"/>
    </location>
</feature>
<dbReference type="InterPro" id="IPR054215">
    <property type="entry name" value="DUF6923"/>
</dbReference>